<dbReference type="RefSeq" id="WP_102996176.1">
    <property type="nucleotide sequence ID" value="NZ_CP025938.1"/>
</dbReference>
<evidence type="ECO:0000256" key="1">
    <source>
        <dbReference type="SAM" id="SignalP"/>
    </source>
</evidence>
<dbReference type="PROSITE" id="PS51257">
    <property type="entry name" value="PROKAR_LIPOPROTEIN"/>
    <property type="match status" value="1"/>
</dbReference>
<organism evidence="2 3">
    <name type="scientific">Pseudotamlana carrageenivorans</name>
    <dbReference type="NCBI Taxonomy" id="2069432"/>
    <lineage>
        <taxon>Bacteria</taxon>
        <taxon>Pseudomonadati</taxon>
        <taxon>Bacteroidota</taxon>
        <taxon>Flavobacteriia</taxon>
        <taxon>Flavobacteriales</taxon>
        <taxon>Flavobacteriaceae</taxon>
        <taxon>Pseudotamlana</taxon>
    </lineage>
</organism>
<reference evidence="3" key="1">
    <citation type="submission" date="2018-01" db="EMBL/GenBank/DDBJ databases">
        <title>Complete genome of Tamlana sp. UJ94.</title>
        <authorList>
            <person name="Jung J."/>
            <person name="Chung D."/>
            <person name="Bae S.S."/>
            <person name="Baek K."/>
        </authorList>
    </citation>
    <scope>NUCLEOTIDE SEQUENCE [LARGE SCALE GENOMIC DNA]</scope>
    <source>
        <strain evidence="3">UJ94</strain>
    </source>
</reference>
<evidence type="ECO:0000313" key="2">
    <source>
        <dbReference type="EMBL" id="AUS06214.1"/>
    </source>
</evidence>
<feature type="signal peptide" evidence="1">
    <location>
        <begin position="1"/>
        <end position="20"/>
    </location>
</feature>
<evidence type="ECO:0008006" key="4">
    <source>
        <dbReference type="Google" id="ProtNLM"/>
    </source>
</evidence>
<dbReference type="Gene3D" id="2.60.120.260">
    <property type="entry name" value="Galactose-binding domain-like"/>
    <property type="match status" value="1"/>
</dbReference>
<dbReference type="Proteomes" id="UP000236592">
    <property type="component" value="Chromosome"/>
</dbReference>
<keyword evidence="1" id="KW-0732">Signal</keyword>
<sequence>MKIYKNIFKFLCIAALSFTACDSDNDIELNEPSHRVIYTSQMDFGNTIEVGNYITFGDVSPGVESRKWTFPENITSVQGAETSDDIVKAYFNKAGVYDVSLNQTFKNDAYVDEVLKGKELDTVIVVTVLEPISISVTANYINPDGTLGAALNMADGAKNVLEASRSIRYTYSVVGAPENTTWNFEEGTPASVENTETVDIKYRKMGVFGFDLVAERGRPFGEAMVAYNDFVEVVPSTDPVGLDAVYNYQDYIALEFSREMDPATLNAADFSVTIDNNGTIINPMIESAMVDAVEGNRILLSLLNETAYNDDTVTVSYTAGSLATLDFVAADSFSDVPLVFVGNNILDNGTYDFGFENSLDTNWKDLGWGAPWNKYSFRVSTAQAYDGTNSGYVEIQPNGGMIMAQVDNDGAFVTFDVEAGKTYELGVWVYVETPPNYAAGAIPPDIRLYWAPATNWGVGPNPEINTNFKFGEWVYSSKIVTFSVSGPTRINLRGDNQSNSEVMKIYLDNLTLIEANLRP</sequence>
<feature type="chain" id="PRO_5014387231" description="PKD domain-containing protein" evidence="1">
    <location>
        <begin position="21"/>
        <end position="519"/>
    </location>
</feature>
<keyword evidence="3" id="KW-1185">Reference proteome</keyword>
<dbReference type="KEGG" id="taj:C1A40_12480"/>
<proteinExistence type="predicted"/>
<dbReference type="EMBL" id="CP025938">
    <property type="protein sequence ID" value="AUS06214.1"/>
    <property type="molecule type" value="Genomic_DNA"/>
</dbReference>
<name>A0A2I7SK24_9FLAO</name>
<evidence type="ECO:0000313" key="3">
    <source>
        <dbReference type="Proteomes" id="UP000236592"/>
    </source>
</evidence>
<dbReference type="OrthoDB" id="832237at2"/>
<accession>A0A2I7SK24</accession>
<protein>
    <recommendedName>
        <fullName evidence="4">PKD domain-containing protein</fullName>
    </recommendedName>
</protein>
<gene>
    <name evidence="2" type="ORF">C1A40_12480</name>
</gene>
<dbReference type="AlphaFoldDB" id="A0A2I7SK24"/>